<feature type="domain" description="RAP" evidence="1">
    <location>
        <begin position="488"/>
        <end position="542"/>
    </location>
</feature>
<proteinExistence type="predicted"/>
<protein>
    <recommendedName>
        <fullName evidence="1">RAP domain-containing protein</fullName>
    </recommendedName>
</protein>
<dbReference type="AlphaFoldDB" id="A0A8S1J0B7"/>
<dbReference type="PANTHER" id="PTHR21228">
    <property type="entry name" value="FAST LEU-RICH DOMAIN-CONTAINING"/>
    <property type="match status" value="1"/>
</dbReference>
<organism evidence="2 3">
    <name type="scientific">Ostreobium quekettii</name>
    <dbReference type="NCBI Taxonomy" id="121088"/>
    <lineage>
        <taxon>Eukaryota</taxon>
        <taxon>Viridiplantae</taxon>
        <taxon>Chlorophyta</taxon>
        <taxon>core chlorophytes</taxon>
        <taxon>Ulvophyceae</taxon>
        <taxon>TCBD clade</taxon>
        <taxon>Bryopsidales</taxon>
        <taxon>Ostreobineae</taxon>
        <taxon>Ostreobiaceae</taxon>
        <taxon>Ostreobium</taxon>
    </lineage>
</organism>
<keyword evidence="3" id="KW-1185">Reference proteome</keyword>
<dbReference type="GO" id="GO:0044528">
    <property type="term" value="P:regulation of mitochondrial mRNA stability"/>
    <property type="evidence" value="ECO:0007669"/>
    <property type="project" value="TreeGrafter"/>
</dbReference>
<comment type="caution">
    <text evidence="2">The sequence shown here is derived from an EMBL/GenBank/DDBJ whole genome shotgun (WGS) entry which is preliminary data.</text>
</comment>
<sequence length="563" mass="65327">MVGRSGHDELAHGAQSRPEVVKNLMLLMENMAKLADAAMISSGPAAHFKDMCNQCLPALKAFLKSKKDDLRAEEVARLISIFGELNISEDVQMLILRQHSWSLAALIEKFADQVSELPCRDVANAMFAMGRYQLHVRKLLGPKEYADDLFAKILEKIEPMEDDMTPEDLSKVMNGIANMKYRDKGYLMRMVDYYLSRLHEFRLGDLARLIWGLARLELRYADCQQFLDAVLPVVLENRSAFLHPEYVSDIVWAASRLEWQGVDEMLGVLCKMADDGLEKFKGEEFAAFCLGLQKMRYYPGDDFLRRFLDTFAQKVPTFKPAMVTTCLNAVASFGFYHQRLIDAVRDYCLLMERPLETRHYFDICWSFAILSCMDADMFKWMAAQIGKLDPCSVRDLQRRQFYQCLLDVHILHPTIAQSVRLDPRFEEDCYKNWSENQALRRVAPKPVIEAFARLRNMGFICTRGELIMGRRFAINSVRHRGLDQRFALEADVTFRNAPNRLLGIQIWRRRVLRALGWGIMDLSQWRWSKMSSEERDVYLQKKILYLVSEKKRRFTRATAKPGR</sequence>
<dbReference type="GO" id="GO:0000963">
    <property type="term" value="P:mitochondrial RNA processing"/>
    <property type="evidence" value="ECO:0007669"/>
    <property type="project" value="TreeGrafter"/>
</dbReference>
<dbReference type="InterPro" id="IPR013584">
    <property type="entry name" value="RAP"/>
</dbReference>
<dbReference type="EMBL" id="CAJHUC010001307">
    <property type="protein sequence ID" value="CAD7700614.1"/>
    <property type="molecule type" value="Genomic_DNA"/>
</dbReference>
<dbReference type="GO" id="GO:0035770">
    <property type="term" value="C:ribonucleoprotein granule"/>
    <property type="evidence" value="ECO:0007669"/>
    <property type="project" value="TreeGrafter"/>
</dbReference>
<accession>A0A8S1J0B7</accession>
<evidence type="ECO:0000259" key="1">
    <source>
        <dbReference type="SMART" id="SM00952"/>
    </source>
</evidence>
<dbReference type="GO" id="GO:0005759">
    <property type="term" value="C:mitochondrial matrix"/>
    <property type="evidence" value="ECO:0007669"/>
    <property type="project" value="TreeGrafter"/>
</dbReference>
<dbReference type="SMART" id="SM00952">
    <property type="entry name" value="RAP"/>
    <property type="match status" value="1"/>
</dbReference>
<dbReference type="Pfam" id="PF08373">
    <property type="entry name" value="RAP"/>
    <property type="match status" value="1"/>
</dbReference>
<gene>
    <name evidence="2" type="ORF">OSTQU699_LOCUS5973</name>
</gene>
<reference evidence="2" key="1">
    <citation type="submission" date="2020-12" db="EMBL/GenBank/DDBJ databases">
        <authorList>
            <person name="Iha C."/>
        </authorList>
    </citation>
    <scope>NUCLEOTIDE SEQUENCE</scope>
</reference>
<evidence type="ECO:0000313" key="3">
    <source>
        <dbReference type="Proteomes" id="UP000708148"/>
    </source>
</evidence>
<dbReference type="PANTHER" id="PTHR21228:SF40">
    <property type="entry name" value="LD45607P"/>
    <property type="match status" value="1"/>
</dbReference>
<dbReference type="InterPro" id="IPR050870">
    <property type="entry name" value="FAST_kinase"/>
</dbReference>
<dbReference type="Proteomes" id="UP000708148">
    <property type="component" value="Unassembled WGS sequence"/>
</dbReference>
<dbReference type="GO" id="GO:0003723">
    <property type="term" value="F:RNA binding"/>
    <property type="evidence" value="ECO:0007669"/>
    <property type="project" value="TreeGrafter"/>
</dbReference>
<name>A0A8S1J0B7_9CHLO</name>
<dbReference type="OrthoDB" id="575116at2759"/>
<evidence type="ECO:0000313" key="2">
    <source>
        <dbReference type="EMBL" id="CAD7700614.1"/>
    </source>
</evidence>